<evidence type="ECO:0000313" key="2">
    <source>
        <dbReference type="EMBL" id="OLP97823.1"/>
    </source>
</evidence>
<feature type="region of interest" description="Disordered" evidence="1">
    <location>
        <begin position="384"/>
        <end position="429"/>
    </location>
</feature>
<protein>
    <submittedName>
        <fullName evidence="2">Uncharacterized protein</fullName>
    </submittedName>
</protein>
<sequence>MKEEISQVLSNGERCTTELVRAANGTVIEETTWLLTNEGRKVKEPSPGYCAKNQGRRLEGGDAQLRGRKLQNGPENLWVLGDIFLRRMGSQGTHACVHMHVQATAKELVAREQELREEAGQQGSIQAFHRAEPMDEMERREADFQVPPMRRACDELARLVAYKLNLKLDLPLKQWLTEGRSGDELVQAIEEAPISGAAPKHALKFFAATNVCGAPVALEQEGLQTDNVFREVAFEVMHPELRRKSSLFVPGTSELKSFFFVPGTCELNPPSLSPAQTNWQDGADTTNDRDWARAEAAAQAAMDQRSAAPPNQVIYHEDLSGGSNNGMKTVLVATALVMGVGAFCGLFSSSRGGLLEETRSWGPLHLGFDDSRQCSFTESQLLLPAPPESPVQADRKLGTRQDPCIPPARPGGRRCRRAPPRSGGMRAKRRDATLFSAKADAEIGLETALKSANIHFPALQIREDRITLDSM</sequence>
<dbReference type="EMBL" id="LSRX01000420">
    <property type="protein sequence ID" value="OLP97823.1"/>
    <property type="molecule type" value="Genomic_DNA"/>
</dbReference>
<proteinExistence type="predicted"/>
<organism evidence="2 3">
    <name type="scientific">Symbiodinium microadriaticum</name>
    <name type="common">Dinoflagellate</name>
    <name type="synonym">Zooxanthella microadriatica</name>
    <dbReference type="NCBI Taxonomy" id="2951"/>
    <lineage>
        <taxon>Eukaryota</taxon>
        <taxon>Sar</taxon>
        <taxon>Alveolata</taxon>
        <taxon>Dinophyceae</taxon>
        <taxon>Suessiales</taxon>
        <taxon>Symbiodiniaceae</taxon>
        <taxon>Symbiodinium</taxon>
    </lineage>
</organism>
<keyword evidence="3" id="KW-1185">Reference proteome</keyword>
<accession>A0A1Q9DRM2</accession>
<dbReference type="Proteomes" id="UP000186817">
    <property type="component" value="Unassembled WGS sequence"/>
</dbReference>
<name>A0A1Q9DRM2_SYMMI</name>
<dbReference type="OrthoDB" id="435429at2759"/>
<dbReference type="AlphaFoldDB" id="A0A1Q9DRM2"/>
<comment type="caution">
    <text evidence="2">The sequence shown here is derived from an EMBL/GenBank/DDBJ whole genome shotgun (WGS) entry which is preliminary data.</text>
</comment>
<evidence type="ECO:0000256" key="1">
    <source>
        <dbReference type="SAM" id="MobiDB-lite"/>
    </source>
</evidence>
<evidence type="ECO:0000313" key="3">
    <source>
        <dbReference type="Proteomes" id="UP000186817"/>
    </source>
</evidence>
<reference evidence="2 3" key="1">
    <citation type="submission" date="2016-02" db="EMBL/GenBank/DDBJ databases">
        <title>Genome analysis of coral dinoflagellate symbionts highlights evolutionary adaptations to a symbiotic lifestyle.</title>
        <authorList>
            <person name="Aranda M."/>
            <person name="Li Y."/>
            <person name="Liew Y.J."/>
            <person name="Baumgarten S."/>
            <person name="Simakov O."/>
            <person name="Wilson M."/>
            <person name="Piel J."/>
            <person name="Ashoor H."/>
            <person name="Bougouffa S."/>
            <person name="Bajic V.B."/>
            <person name="Ryu T."/>
            <person name="Ravasi T."/>
            <person name="Bayer T."/>
            <person name="Micklem G."/>
            <person name="Kim H."/>
            <person name="Bhak J."/>
            <person name="Lajeunesse T.C."/>
            <person name="Voolstra C.R."/>
        </authorList>
    </citation>
    <scope>NUCLEOTIDE SEQUENCE [LARGE SCALE GENOMIC DNA]</scope>
    <source>
        <strain evidence="2 3">CCMP2467</strain>
    </source>
</reference>
<gene>
    <name evidence="2" type="ORF">AK812_SmicGene19808</name>
</gene>